<protein>
    <recommendedName>
        <fullName evidence="1">Reverse transcriptase Ty1/copia-type domain-containing protein</fullName>
    </recommendedName>
</protein>
<dbReference type="STRING" id="27349.A0A0L6VPC5"/>
<proteinExistence type="predicted"/>
<organism evidence="2 3">
    <name type="scientific">Puccinia sorghi</name>
    <dbReference type="NCBI Taxonomy" id="27349"/>
    <lineage>
        <taxon>Eukaryota</taxon>
        <taxon>Fungi</taxon>
        <taxon>Dikarya</taxon>
        <taxon>Basidiomycota</taxon>
        <taxon>Pucciniomycotina</taxon>
        <taxon>Pucciniomycetes</taxon>
        <taxon>Pucciniales</taxon>
        <taxon>Pucciniaceae</taxon>
        <taxon>Puccinia</taxon>
    </lineage>
</organism>
<evidence type="ECO:0000259" key="1">
    <source>
        <dbReference type="Pfam" id="PF07727"/>
    </source>
</evidence>
<sequence>MLLSSYLNRNEWMLESFDVMAAYLHGEINEDIWAKVPDGMLVPEEHKGKSLKLDKGLYGTKQGGRCWWKHFVTIMNDIGFSVSFYDDSFYHIQRGGDTILVWIHVNDGVVTASSKRVMGDFQSVLESKLSVTWDGTLHTIVGIKVERPSLDNIVLSQPFLTDKIIEKFTSDVTLPCAIPIKDTNTLTSTTTKEDIINPNGYFRVSLLFCKITNQAPLGRFSTCTWVNRGLGLQVAFP</sequence>
<dbReference type="VEuPathDB" id="FungiDB:VP01_1252g1"/>
<dbReference type="Pfam" id="PF07727">
    <property type="entry name" value="RVT_2"/>
    <property type="match status" value="1"/>
</dbReference>
<dbReference type="AlphaFoldDB" id="A0A0L6VPC5"/>
<evidence type="ECO:0000313" key="2">
    <source>
        <dbReference type="EMBL" id="KNZ62578.1"/>
    </source>
</evidence>
<dbReference type="EMBL" id="LAVV01002810">
    <property type="protein sequence ID" value="KNZ62578.1"/>
    <property type="molecule type" value="Genomic_DNA"/>
</dbReference>
<keyword evidence="3" id="KW-1185">Reference proteome</keyword>
<name>A0A0L6VPC5_9BASI</name>
<dbReference type="OrthoDB" id="413361at2759"/>
<dbReference type="InterPro" id="IPR013103">
    <property type="entry name" value="RVT_2"/>
</dbReference>
<reference evidence="2 3" key="1">
    <citation type="submission" date="2015-08" db="EMBL/GenBank/DDBJ databases">
        <title>Next Generation Sequencing and Analysis of the Genome of Puccinia sorghi L Schw, the Causal Agent of Maize Common Rust.</title>
        <authorList>
            <person name="Rochi L."/>
            <person name="Burguener G."/>
            <person name="Darino M."/>
            <person name="Turjanski A."/>
            <person name="Kreff E."/>
            <person name="Dieguez M.J."/>
            <person name="Sacco F."/>
        </authorList>
    </citation>
    <scope>NUCLEOTIDE SEQUENCE [LARGE SCALE GENOMIC DNA]</scope>
    <source>
        <strain evidence="2 3">RO10H11247</strain>
    </source>
</reference>
<gene>
    <name evidence="2" type="ORF">VP01_1252g1</name>
</gene>
<feature type="domain" description="Reverse transcriptase Ty1/copia-type" evidence="1">
    <location>
        <begin position="3"/>
        <end position="181"/>
    </location>
</feature>
<evidence type="ECO:0000313" key="3">
    <source>
        <dbReference type="Proteomes" id="UP000037035"/>
    </source>
</evidence>
<comment type="caution">
    <text evidence="2">The sequence shown here is derived from an EMBL/GenBank/DDBJ whole genome shotgun (WGS) entry which is preliminary data.</text>
</comment>
<dbReference type="Proteomes" id="UP000037035">
    <property type="component" value="Unassembled WGS sequence"/>
</dbReference>
<accession>A0A0L6VPC5</accession>